<dbReference type="InterPro" id="IPR009293">
    <property type="entry name" value="UPF0478"/>
</dbReference>
<dbReference type="AlphaFoldDB" id="A0A0D7X7V9"/>
<gene>
    <name evidence="4" type="ORF">QD47_01530</name>
</gene>
<keyword evidence="3" id="KW-0812">Transmembrane</keyword>
<dbReference type="Pfam" id="PF06103">
    <property type="entry name" value="DUF948"/>
    <property type="match status" value="1"/>
</dbReference>
<evidence type="ECO:0000313" key="4">
    <source>
        <dbReference type="EMBL" id="KJD47234.1"/>
    </source>
</evidence>
<sequence length="173" mass="19134">MLTQVSIFIIAIAFAVLVIFLIKTLKAAQGSLEKVTQTLQDVQKTVDELSYEVKQTVRHANDITADVDHKLKQVEPVMESVRNLGEVLNEVTLAAKQASAALIARFQKPHHTVDKKTGTETAIKSASSNRPLTSTERTVQSYNATYEEPAAKPAKNWLGYVDIAAGVWQKMRQ</sequence>
<feature type="compositionally biased region" description="Polar residues" evidence="2">
    <location>
        <begin position="119"/>
        <end position="135"/>
    </location>
</feature>
<keyword evidence="3" id="KW-1133">Transmembrane helix</keyword>
<feature type="region of interest" description="Disordered" evidence="2">
    <location>
        <begin position="113"/>
        <end position="135"/>
    </location>
</feature>
<proteinExistence type="predicted"/>
<dbReference type="Proteomes" id="UP000032534">
    <property type="component" value="Unassembled WGS sequence"/>
</dbReference>
<evidence type="ECO:0000313" key="5">
    <source>
        <dbReference type="Proteomes" id="UP000032534"/>
    </source>
</evidence>
<accession>A0A0D7X7V9</accession>
<keyword evidence="1" id="KW-0175">Coiled coil</keyword>
<protein>
    <recommendedName>
        <fullName evidence="6">DUF948 domain-containing protein</fullName>
    </recommendedName>
</protein>
<evidence type="ECO:0008006" key="6">
    <source>
        <dbReference type="Google" id="ProtNLM"/>
    </source>
</evidence>
<evidence type="ECO:0000256" key="3">
    <source>
        <dbReference type="SAM" id="Phobius"/>
    </source>
</evidence>
<dbReference type="PATRIC" id="fig|159743.3.peg.341"/>
<comment type="caution">
    <text evidence="4">The sequence shown here is derived from an EMBL/GenBank/DDBJ whole genome shotgun (WGS) entry which is preliminary data.</text>
</comment>
<organism evidence="4 5">
    <name type="scientific">Paenibacillus terrae</name>
    <dbReference type="NCBI Taxonomy" id="159743"/>
    <lineage>
        <taxon>Bacteria</taxon>
        <taxon>Bacillati</taxon>
        <taxon>Bacillota</taxon>
        <taxon>Bacilli</taxon>
        <taxon>Bacillales</taxon>
        <taxon>Paenibacillaceae</taxon>
        <taxon>Paenibacillus</taxon>
    </lineage>
</organism>
<feature type="coiled-coil region" evidence="1">
    <location>
        <begin position="25"/>
        <end position="52"/>
    </location>
</feature>
<keyword evidence="3" id="KW-0472">Membrane</keyword>
<dbReference type="PANTHER" id="PTHR40070:SF1">
    <property type="entry name" value="UPF0478 PROTEIN YTXG"/>
    <property type="match status" value="1"/>
</dbReference>
<dbReference type="RefSeq" id="WP_044644464.1">
    <property type="nucleotide sequence ID" value="NZ_JTHP01000002.1"/>
</dbReference>
<evidence type="ECO:0000256" key="1">
    <source>
        <dbReference type="SAM" id="Coils"/>
    </source>
</evidence>
<keyword evidence="5" id="KW-1185">Reference proteome</keyword>
<dbReference type="PANTHER" id="PTHR40070">
    <property type="entry name" value="UPF0478 PROTEIN YTXG"/>
    <property type="match status" value="1"/>
</dbReference>
<dbReference type="OrthoDB" id="22069at2"/>
<feature type="transmembrane region" description="Helical" evidence="3">
    <location>
        <begin position="6"/>
        <end position="25"/>
    </location>
</feature>
<dbReference type="EMBL" id="JTHP01000002">
    <property type="protein sequence ID" value="KJD47234.1"/>
    <property type="molecule type" value="Genomic_DNA"/>
</dbReference>
<evidence type="ECO:0000256" key="2">
    <source>
        <dbReference type="SAM" id="MobiDB-lite"/>
    </source>
</evidence>
<name>A0A0D7X7V9_9BACL</name>
<reference evidence="4 5" key="1">
    <citation type="submission" date="2014-11" db="EMBL/GenBank/DDBJ databases">
        <title>Draft Genome Sequences of Paenibacillus polymyxa NRRL B-30509 and Paenibacillus terrae NRRL B-30644, Strains from a Poultry Environment that Produce Tridecaptin A and Paenicidins.</title>
        <authorList>
            <person name="van Belkum M.J."/>
            <person name="Lohans C.T."/>
            <person name="Vederas J.C."/>
        </authorList>
    </citation>
    <scope>NUCLEOTIDE SEQUENCE [LARGE SCALE GENOMIC DNA]</scope>
    <source>
        <strain evidence="4 5">NRRL B-30644</strain>
    </source>
</reference>